<dbReference type="PANTHER" id="PTHR45625">
    <property type="entry name" value="PEPTIDYL-PROLYL CIS-TRANS ISOMERASE-RELATED"/>
    <property type="match status" value="1"/>
</dbReference>
<comment type="function">
    <text evidence="1">PPIases accelerate the folding of proteins. It catalyzes the cis-trans isomerization of proline imidic peptide bonds in oligopeptides.</text>
</comment>
<dbReference type="InterPro" id="IPR002130">
    <property type="entry name" value="Cyclophilin-type_PPIase_dom"/>
</dbReference>
<feature type="region of interest" description="Disordered" evidence="2">
    <location>
        <begin position="89"/>
        <end position="111"/>
    </location>
</feature>
<dbReference type="EMBL" id="PTIX01000007">
    <property type="protein sequence ID" value="PPK67399.1"/>
    <property type="molecule type" value="Genomic_DNA"/>
</dbReference>
<proteinExistence type="predicted"/>
<name>A0A2S6GQA8_9PSEU</name>
<feature type="domain" description="PPIase cyclophilin-type" evidence="4">
    <location>
        <begin position="122"/>
        <end position="285"/>
    </location>
</feature>
<keyword evidence="3" id="KW-0472">Membrane</keyword>
<dbReference type="AlphaFoldDB" id="A0A2S6GQA8"/>
<dbReference type="InterPro" id="IPR029000">
    <property type="entry name" value="Cyclophilin-like_dom_sf"/>
</dbReference>
<keyword evidence="6" id="KW-1185">Reference proteome</keyword>
<accession>A0A2S6GQA8</accession>
<evidence type="ECO:0000256" key="2">
    <source>
        <dbReference type="SAM" id="MobiDB-lite"/>
    </source>
</evidence>
<keyword evidence="5" id="KW-0413">Isomerase</keyword>
<dbReference type="Pfam" id="PF00160">
    <property type="entry name" value="Pro_isomerase"/>
    <property type="match status" value="1"/>
</dbReference>
<protein>
    <submittedName>
        <fullName evidence="5">Peptidyl-prolyl cis-trans isomerase B (Cyclophilin B)</fullName>
    </submittedName>
</protein>
<dbReference type="PROSITE" id="PS50072">
    <property type="entry name" value="CSA_PPIASE_2"/>
    <property type="match status" value="1"/>
</dbReference>
<evidence type="ECO:0000313" key="5">
    <source>
        <dbReference type="EMBL" id="PPK67399.1"/>
    </source>
</evidence>
<evidence type="ECO:0000256" key="1">
    <source>
        <dbReference type="ARBA" id="ARBA00002388"/>
    </source>
</evidence>
<dbReference type="Proteomes" id="UP000239203">
    <property type="component" value="Unassembled WGS sequence"/>
</dbReference>
<evidence type="ECO:0000313" key="6">
    <source>
        <dbReference type="Proteomes" id="UP000239203"/>
    </source>
</evidence>
<dbReference type="Gene3D" id="2.40.100.10">
    <property type="entry name" value="Cyclophilin-like"/>
    <property type="match status" value="1"/>
</dbReference>
<feature type="transmembrane region" description="Helical" evidence="3">
    <location>
        <begin position="44"/>
        <end position="66"/>
    </location>
</feature>
<evidence type="ECO:0000256" key="3">
    <source>
        <dbReference type="SAM" id="Phobius"/>
    </source>
</evidence>
<dbReference type="SUPFAM" id="SSF50891">
    <property type="entry name" value="Cyclophilin-like"/>
    <property type="match status" value="1"/>
</dbReference>
<evidence type="ECO:0000259" key="4">
    <source>
        <dbReference type="PROSITE" id="PS50072"/>
    </source>
</evidence>
<keyword evidence="3" id="KW-1133">Transmembrane helix</keyword>
<organism evidence="5 6">
    <name type="scientific">Actinokineospora auranticolor</name>
    <dbReference type="NCBI Taxonomy" id="155976"/>
    <lineage>
        <taxon>Bacteria</taxon>
        <taxon>Bacillati</taxon>
        <taxon>Actinomycetota</taxon>
        <taxon>Actinomycetes</taxon>
        <taxon>Pseudonocardiales</taxon>
        <taxon>Pseudonocardiaceae</taxon>
        <taxon>Actinokineospora</taxon>
    </lineage>
</organism>
<sequence>MTSPDGVRADRGGHPVRLFRDLPFRTVGGGCDTVDMKLRSGAHLVGLAALAMATVGCATTVSGLALPAPGASPAPKPTPAKATTCVFVPDGRPSPSEADEDRVGRGPQSVAEDRPYTALVATSAGEITVELDVEHAPCAARNFAFLIDNRFYNNTPCHRVTKYAQLKVLQCGDPTGTGTGGPGYTIPDELPKDLKKAGNATNPDDVVYPRGTVAMAATDEPNSAGSQFFVVYGDSVLPPDYTVFGETDAEGLAVVDKVAGGELTPELGPEDGKPTPAVTIQKITYSG</sequence>
<dbReference type="InterPro" id="IPR044666">
    <property type="entry name" value="Cyclophilin_A-like"/>
</dbReference>
<comment type="caution">
    <text evidence="5">The sequence shown here is derived from an EMBL/GenBank/DDBJ whole genome shotgun (WGS) entry which is preliminary data.</text>
</comment>
<gene>
    <name evidence="5" type="ORF">CLV40_10762</name>
</gene>
<dbReference type="GO" id="GO:0003755">
    <property type="term" value="F:peptidyl-prolyl cis-trans isomerase activity"/>
    <property type="evidence" value="ECO:0007669"/>
    <property type="project" value="InterPro"/>
</dbReference>
<reference evidence="5 6" key="1">
    <citation type="submission" date="2018-02" db="EMBL/GenBank/DDBJ databases">
        <title>Genomic Encyclopedia of Archaeal and Bacterial Type Strains, Phase II (KMG-II): from individual species to whole genera.</title>
        <authorList>
            <person name="Goeker M."/>
        </authorList>
    </citation>
    <scope>NUCLEOTIDE SEQUENCE [LARGE SCALE GENOMIC DNA]</scope>
    <source>
        <strain evidence="5 6">YU 961-1</strain>
    </source>
</reference>
<keyword evidence="3" id="KW-0812">Transmembrane</keyword>
<dbReference type="PANTHER" id="PTHR45625:SF3">
    <property type="entry name" value="PEPTIDYL-PROLYL CIS-TRANS ISOMERASE B-RELATED"/>
    <property type="match status" value="1"/>
</dbReference>